<proteinExistence type="predicted"/>
<sequence length="190" mass="20673">MLMPVTGQPIIQQNCGGTRIFTLTTVGSCGNCRRKAFVKELNRSTWTERGPQAICESTSLPRLLGICSRERQRQPDDNAINFALLNQSAELFDAGFRLGSQHGLYRGRQCAGRVAERAAAAGRTVVKCQHPHGLCAEHLLDGLGCQRKRFGELRRVFAASLGDRVATPTPTSNDCRSGGDYIAGLDPTIN</sequence>
<dbReference type="EMBL" id="CAESAO010000048">
    <property type="protein sequence ID" value="CAB4342492.1"/>
    <property type="molecule type" value="Genomic_DNA"/>
</dbReference>
<organism evidence="2">
    <name type="scientific">freshwater metagenome</name>
    <dbReference type="NCBI Taxonomy" id="449393"/>
    <lineage>
        <taxon>unclassified sequences</taxon>
        <taxon>metagenomes</taxon>
        <taxon>ecological metagenomes</taxon>
    </lineage>
</organism>
<reference evidence="2" key="1">
    <citation type="submission" date="2020-05" db="EMBL/GenBank/DDBJ databases">
        <authorList>
            <person name="Chiriac C."/>
            <person name="Salcher M."/>
            <person name="Ghai R."/>
            <person name="Kavagutti S V."/>
        </authorList>
    </citation>
    <scope>NUCLEOTIDE SEQUENCE</scope>
</reference>
<evidence type="ECO:0000313" key="1">
    <source>
        <dbReference type="EMBL" id="CAB4342492.1"/>
    </source>
</evidence>
<dbReference type="EMBL" id="CAFBPX010000186">
    <property type="protein sequence ID" value="CAB5036866.1"/>
    <property type="molecule type" value="Genomic_DNA"/>
</dbReference>
<accession>A0A6J7S741</accession>
<dbReference type="AlphaFoldDB" id="A0A6J7S741"/>
<gene>
    <name evidence="1" type="ORF">UFOPK3522_00726</name>
    <name evidence="2" type="ORF">UFOPK4175_00989</name>
</gene>
<name>A0A6J7S741_9ZZZZ</name>
<evidence type="ECO:0000313" key="2">
    <source>
        <dbReference type="EMBL" id="CAB5036866.1"/>
    </source>
</evidence>
<protein>
    <submittedName>
        <fullName evidence="2">Unannotated protein</fullName>
    </submittedName>
</protein>